<evidence type="ECO:0000256" key="1">
    <source>
        <dbReference type="SAM" id="SignalP"/>
    </source>
</evidence>
<dbReference type="OrthoDB" id="5397199at2"/>
<sequence length="160" mass="17226">MTTLLGKHIRGAVFVMGLMAMSANCPAYAAMNDAFEEWRVVSDHDLSSMRGGFVARGGLEISLGIVKAVIVDGVLQTTSSLNISGLGVQNAITPIQISNLQSQSATFVQNMGNRILIQNGANQKTIQNMTIIDATVNGISMLRDINLVSRIDQQLRNVLH</sequence>
<dbReference type="EMBL" id="CP000482">
    <property type="protein sequence ID" value="ABK99782.1"/>
    <property type="molecule type" value="Genomic_DNA"/>
</dbReference>
<evidence type="ECO:0000313" key="2">
    <source>
        <dbReference type="EMBL" id="ABK99782.1"/>
    </source>
</evidence>
<name>A1AR12_PELPD</name>
<dbReference type="Proteomes" id="UP000006732">
    <property type="component" value="Chromosome"/>
</dbReference>
<dbReference type="RefSeq" id="WP_011736043.1">
    <property type="nucleotide sequence ID" value="NC_008609.1"/>
</dbReference>
<keyword evidence="1" id="KW-0732">Signal</keyword>
<dbReference type="eggNOG" id="ENOG5032S3V">
    <property type="taxonomic scope" value="Bacteria"/>
</dbReference>
<feature type="signal peptide" evidence="1">
    <location>
        <begin position="1"/>
        <end position="29"/>
    </location>
</feature>
<dbReference type="HOGENOM" id="CLU_1584119_0_0_7"/>
<gene>
    <name evidence="2" type="ordered locus">Ppro_2174</name>
</gene>
<dbReference type="STRING" id="338966.Ppro_2174"/>
<keyword evidence="2" id="KW-0449">Lipoprotein</keyword>
<accession>A1AR12</accession>
<organism evidence="2 3">
    <name type="scientific">Pelobacter propionicus (strain DSM 2379 / NBRC 103807 / OttBd1)</name>
    <dbReference type="NCBI Taxonomy" id="338966"/>
    <lineage>
        <taxon>Bacteria</taxon>
        <taxon>Pseudomonadati</taxon>
        <taxon>Thermodesulfobacteriota</taxon>
        <taxon>Desulfuromonadia</taxon>
        <taxon>Desulfuromonadales</taxon>
        <taxon>Desulfuromonadaceae</taxon>
        <taxon>Pelobacter</taxon>
    </lineage>
</organism>
<keyword evidence="3" id="KW-1185">Reference proteome</keyword>
<reference evidence="2 3" key="1">
    <citation type="submission" date="2006-10" db="EMBL/GenBank/DDBJ databases">
        <title>Complete sequence of chromosome of Pelobacter propionicus DSM 2379.</title>
        <authorList>
            <consortium name="US DOE Joint Genome Institute"/>
            <person name="Copeland A."/>
            <person name="Lucas S."/>
            <person name="Lapidus A."/>
            <person name="Barry K."/>
            <person name="Detter J.C."/>
            <person name="Glavina del Rio T."/>
            <person name="Hammon N."/>
            <person name="Israni S."/>
            <person name="Dalin E."/>
            <person name="Tice H."/>
            <person name="Pitluck S."/>
            <person name="Saunders E."/>
            <person name="Brettin T."/>
            <person name="Bruce D."/>
            <person name="Han C."/>
            <person name="Tapia R."/>
            <person name="Schmutz J."/>
            <person name="Larimer F."/>
            <person name="Land M."/>
            <person name="Hauser L."/>
            <person name="Kyrpides N."/>
            <person name="Kim E."/>
            <person name="Lovley D."/>
            <person name="Richardson P."/>
        </authorList>
    </citation>
    <scope>NUCLEOTIDE SEQUENCE [LARGE SCALE GENOMIC DNA]</scope>
    <source>
        <strain evidence="3">DSM 2379 / NBRC 103807 / OttBd1</strain>
    </source>
</reference>
<dbReference type="AlphaFoldDB" id="A1AR12"/>
<protein>
    <submittedName>
        <fullName evidence="2">Putative lipoprotein</fullName>
    </submittedName>
</protein>
<proteinExistence type="predicted"/>
<feature type="chain" id="PRO_5002631849" evidence="1">
    <location>
        <begin position="30"/>
        <end position="160"/>
    </location>
</feature>
<dbReference type="KEGG" id="ppd:Ppro_2174"/>
<evidence type="ECO:0000313" key="3">
    <source>
        <dbReference type="Proteomes" id="UP000006732"/>
    </source>
</evidence>